<proteinExistence type="predicted"/>
<sequence length="84" mass="9619">MPPLLLRPRCTRLSSPSHPYSGQLFSARVNQYSQTFIPFTGKLWNSLPASVFLSSYDLSSFKTRTFQDICPLVLDNSYELQGNW</sequence>
<comment type="caution">
    <text evidence="1">The sequence shown here is derived from an EMBL/GenBank/DDBJ whole genome shotgun (WGS) entry which is preliminary data.</text>
</comment>
<gene>
    <name evidence="1" type="ORF">E2C01_075215</name>
</gene>
<evidence type="ECO:0000313" key="1">
    <source>
        <dbReference type="EMBL" id="MPC80631.1"/>
    </source>
</evidence>
<keyword evidence="2" id="KW-1185">Reference proteome</keyword>
<name>A0A5B7I5K5_PORTR</name>
<protein>
    <submittedName>
        <fullName evidence="1">Uncharacterized protein</fullName>
    </submittedName>
</protein>
<accession>A0A5B7I5K5</accession>
<dbReference type="Proteomes" id="UP000324222">
    <property type="component" value="Unassembled WGS sequence"/>
</dbReference>
<evidence type="ECO:0000313" key="2">
    <source>
        <dbReference type="Proteomes" id="UP000324222"/>
    </source>
</evidence>
<dbReference type="EMBL" id="VSRR010054571">
    <property type="protein sequence ID" value="MPC80631.1"/>
    <property type="molecule type" value="Genomic_DNA"/>
</dbReference>
<reference evidence="1 2" key="1">
    <citation type="submission" date="2019-05" db="EMBL/GenBank/DDBJ databases">
        <title>Another draft genome of Portunus trituberculatus and its Hox gene families provides insights of decapod evolution.</title>
        <authorList>
            <person name="Jeong J.-H."/>
            <person name="Song I."/>
            <person name="Kim S."/>
            <person name="Choi T."/>
            <person name="Kim D."/>
            <person name="Ryu S."/>
            <person name="Kim W."/>
        </authorList>
    </citation>
    <scope>NUCLEOTIDE SEQUENCE [LARGE SCALE GENOMIC DNA]</scope>
    <source>
        <tissue evidence="1">Muscle</tissue>
    </source>
</reference>
<organism evidence="1 2">
    <name type="scientific">Portunus trituberculatus</name>
    <name type="common">Swimming crab</name>
    <name type="synonym">Neptunus trituberculatus</name>
    <dbReference type="NCBI Taxonomy" id="210409"/>
    <lineage>
        <taxon>Eukaryota</taxon>
        <taxon>Metazoa</taxon>
        <taxon>Ecdysozoa</taxon>
        <taxon>Arthropoda</taxon>
        <taxon>Crustacea</taxon>
        <taxon>Multicrustacea</taxon>
        <taxon>Malacostraca</taxon>
        <taxon>Eumalacostraca</taxon>
        <taxon>Eucarida</taxon>
        <taxon>Decapoda</taxon>
        <taxon>Pleocyemata</taxon>
        <taxon>Brachyura</taxon>
        <taxon>Eubrachyura</taxon>
        <taxon>Portunoidea</taxon>
        <taxon>Portunidae</taxon>
        <taxon>Portuninae</taxon>
        <taxon>Portunus</taxon>
    </lineage>
</organism>
<dbReference type="AlphaFoldDB" id="A0A5B7I5K5"/>